<keyword evidence="3" id="KW-0732">Signal</keyword>
<dbReference type="SUPFAM" id="SSF158911">
    <property type="entry name" value="NEAT domain-like"/>
    <property type="match status" value="6"/>
</dbReference>
<dbReference type="Proteomes" id="UP000051884">
    <property type="component" value="Unassembled WGS sequence"/>
</dbReference>
<feature type="region of interest" description="Disordered" evidence="5">
    <location>
        <begin position="171"/>
        <end position="261"/>
    </location>
</feature>
<dbReference type="Gene3D" id="2.60.40.1850">
    <property type="match status" value="6"/>
</dbReference>
<feature type="compositionally biased region" description="Polar residues" evidence="5">
    <location>
        <begin position="569"/>
        <end position="594"/>
    </location>
</feature>
<dbReference type="PANTHER" id="PTHR37824">
    <property type="entry name" value="IRON-REGULATED SURFACE DETERMINANT PROTEIN C"/>
    <property type="match status" value="1"/>
</dbReference>
<evidence type="ECO:0000313" key="9">
    <source>
        <dbReference type="Proteomes" id="UP000051884"/>
    </source>
</evidence>
<feature type="domain" description="NEAT" evidence="7">
    <location>
        <begin position="434"/>
        <end position="554"/>
    </location>
</feature>
<feature type="region of interest" description="Disordered" evidence="5">
    <location>
        <begin position="398"/>
        <end position="434"/>
    </location>
</feature>
<evidence type="ECO:0000256" key="2">
    <source>
        <dbReference type="ARBA" id="ARBA00022512"/>
    </source>
</evidence>
<feature type="compositionally biased region" description="Basic and acidic residues" evidence="5">
    <location>
        <begin position="749"/>
        <end position="761"/>
    </location>
</feature>
<dbReference type="CDD" id="cd06920">
    <property type="entry name" value="NEAT"/>
    <property type="match status" value="4"/>
</dbReference>
<keyword evidence="2" id="KW-0134">Cell wall</keyword>
<feature type="region of interest" description="Disordered" evidence="5">
    <location>
        <begin position="721"/>
        <end position="761"/>
    </location>
</feature>
<keyword evidence="4" id="KW-0572">Peptidoglycan-anchor</keyword>
<feature type="domain" description="NEAT" evidence="7">
    <location>
        <begin position="603"/>
        <end position="727"/>
    </location>
</feature>
<evidence type="ECO:0000256" key="4">
    <source>
        <dbReference type="ARBA" id="ARBA00023088"/>
    </source>
</evidence>
<feature type="compositionally biased region" description="Low complexity" evidence="5">
    <location>
        <begin position="556"/>
        <end position="568"/>
    </location>
</feature>
<dbReference type="InterPro" id="IPR006635">
    <property type="entry name" value="NEAT_dom"/>
</dbReference>
<name>A0ABR5Q658_9LACO</name>
<dbReference type="SMART" id="SM00725">
    <property type="entry name" value="NEAT"/>
    <property type="match status" value="5"/>
</dbReference>
<dbReference type="InterPro" id="IPR050436">
    <property type="entry name" value="IsdA"/>
</dbReference>
<keyword evidence="2" id="KW-0964">Secreted</keyword>
<feature type="compositionally biased region" description="Polar residues" evidence="5">
    <location>
        <begin position="171"/>
        <end position="181"/>
    </location>
</feature>
<dbReference type="Pfam" id="PF05031">
    <property type="entry name" value="NEAT"/>
    <property type="match status" value="5"/>
</dbReference>
<evidence type="ECO:0000256" key="5">
    <source>
        <dbReference type="SAM" id="MobiDB-lite"/>
    </source>
</evidence>
<evidence type="ECO:0000313" key="8">
    <source>
        <dbReference type="EMBL" id="KRO10237.1"/>
    </source>
</evidence>
<keyword evidence="6" id="KW-0472">Membrane</keyword>
<feature type="compositionally biased region" description="Polar residues" evidence="5">
    <location>
        <begin position="721"/>
        <end position="748"/>
    </location>
</feature>
<proteinExistence type="predicted"/>
<evidence type="ECO:0000256" key="3">
    <source>
        <dbReference type="ARBA" id="ARBA00022729"/>
    </source>
</evidence>
<feature type="domain" description="NEAT" evidence="7">
    <location>
        <begin position="56"/>
        <end position="183"/>
    </location>
</feature>
<organism evidence="8 9">
    <name type="scientific">Paucilactobacillus hokkaidonensis</name>
    <dbReference type="NCBI Taxonomy" id="1193095"/>
    <lineage>
        <taxon>Bacteria</taxon>
        <taxon>Bacillati</taxon>
        <taxon>Bacillota</taxon>
        <taxon>Bacilli</taxon>
        <taxon>Lactobacillales</taxon>
        <taxon>Lactobacillaceae</taxon>
        <taxon>Paucilactobacillus</taxon>
    </lineage>
</organism>
<comment type="subcellular location">
    <subcellularLocation>
        <location evidence="1">Secreted</location>
        <location evidence="1">Cell wall</location>
        <topology evidence="1">Peptidoglycan-anchor</topology>
    </subcellularLocation>
</comment>
<accession>A0ABR5Q658</accession>
<dbReference type="EMBL" id="JQCH01000007">
    <property type="protein sequence ID" value="KRO10237.1"/>
    <property type="molecule type" value="Genomic_DNA"/>
</dbReference>
<feature type="compositionally biased region" description="Low complexity" evidence="5">
    <location>
        <begin position="223"/>
        <end position="261"/>
    </location>
</feature>
<dbReference type="InterPro" id="IPR037250">
    <property type="entry name" value="NEAT_dom_sf"/>
</dbReference>
<feature type="region of interest" description="Disordered" evidence="5">
    <location>
        <begin position="552"/>
        <end position="602"/>
    </location>
</feature>
<reference evidence="8 9" key="1">
    <citation type="journal article" date="2015" name="Genome Announc.">
        <title>Expanding the biotechnology potential of lactobacilli through comparative genomics of 213 strains and associated genera.</title>
        <authorList>
            <person name="Sun Z."/>
            <person name="Harris H.M."/>
            <person name="McCann A."/>
            <person name="Guo C."/>
            <person name="Argimon S."/>
            <person name="Zhang W."/>
            <person name="Yang X."/>
            <person name="Jeffery I.B."/>
            <person name="Cooney J.C."/>
            <person name="Kagawa T.F."/>
            <person name="Liu W."/>
            <person name="Song Y."/>
            <person name="Salvetti E."/>
            <person name="Wrobel A."/>
            <person name="Rasinkangas P."/>
            <person name="Parkhill J."/>
            <person name="Rea M.C."/>
            <person name="O'Sullivan O."/>
            <person name="Ritari J."/>
            <person name="Douillard F.P."/>
            <person name="Paul Ross R."/>
            <person name="Yang R."/>
            <person name="Briner A.E."/>
            <person name="Felis G.E."/>
            <person name="de Vos W.M."/>
            <person name="Barrangou R."/>
            <person name="Klaenhammer T.R."/>
            <person name="Caufield P.W."/>
            <person name="Cui Y."/>
            <person name="Zhang H."/>
            <person name="O'Toole P.W."/>
        </authorList>
    </citation>
    <scope>NUCLEOTIDE SEQUENCE [LARGE SCALE GENOMIC DNA]</scope>
    <source>
        <strain evidence="8 9">DSM 26202</strain>
    </source>
</reference>
<evidence type="ECO:0000259" key="7">
    <source>
        <dbReference type="PROSITE" id="PS50978"/>
    </source>
</evidence>
<dbReference type="PANTHER" id="PTHR37824:SF1">
    <property type="entry name" value="IRON-REGULATED SURFACE DETERMINANT PROTEIN C"/>
    <property type="match status" value="1"/>
</dbReference>
<feature type="compositionally biased region" description="Polar residues" evidence="5">
    <location>
        <begin position="213"/>
        <end position="222"/>
    </location>
</feature>
<feature type="compositionally biased region" description="Low complexity" evidence="5">
    <location>
        <begin position="182"/>
        <end position="212"/>
    </location>
</feature>
<gene>
    <name evidence="8" type="ORF">IV59_GL002065</name>
</gene>
<evidence type="ECO:0000256" key="1">
    <source>
        <dbReference type="ARBA" id="ARBA00004168"/>
    </source>
</evidence>
<feature type="domain" description="NEAT" evidence="7">
    <location>
        <begin position="760"/>
        <end position="890"/>
    </location>
</feature>
<protein>
    <recommendedName>
        <fullName evidence="7">NEAT domain-containing protein</fullName>
    </recommendedName>
</protein>
<sequence length="1120" mass="118318">MGENKMKKRFLTLIAVAILCFGIIVPSVGSIGALAAADSGATETTKTDQKLDPANLADGKYTIDAPLMKSEKQTASLAQIYFNKQADLSVKNGKYSLTLHLIKDKAMVSDVTTVSDEKAATVTSTGDQTEDLTFEIANLSDVTTLSLTIHPVPTMSMAQKMDVRPDLDTLTAVQPTDSNNQATTTSENDTSSAESNTNSSSSTNASSSAATDQPATNESDAATTTNTNVETDTNETTTTLPTDPITPTNPATTPTDITDNADTTLTQAPLFNPANLSDGTYQIPVNLLKAGTSTASIAASYFSDNATVVVSDNATKITVTLHVIKNANLITAFGISDTAATISNQSATSEDLTFNVDDQFVNPTVSANMAITIPGFNKAMSENADLQFASALYIAPQPSKTTDTSTTNPSGSNTDADNVSTTTEPTSDFDPNNLIDGNYEVPISILQADSDKASVSASFFAPTATVKVSDNTQNVTVTLHITKNASTITAFSIANQNAVVSNQTKDSEDLTFNVDNTFTNAIVTAGMTIKIPVLNTEMKQQARIKFGTALYSKPATDNNNTGEGTTTDKPGSTTDQPGTSTDDGSNSSETTTADLPTFDPTNLKDGQYKIDASILKADSDNASVAASFFDPYATVTVSNNTKTVQVTLHVIKNASTISSFSLAGQNAQISDENTGSENLTFTVDNTFKDPIVGAAMTIKIPVLNTEMNEQARVKFGTALYNSPVTNETNPGKTTDNSGSNKNNNTSIPKKQETKFNLKNPKDGQYKIQAPIMQSDLTTASAAQKFIDKQATIIVSNNGSKIQLVLHLNSGAEYIKQMSIAGQQGTMTNKKGDTADLTFNISTTTLSGIGKTTFNLVTPMGSMSETAYLIFNLSNQSTAKLKALISTQTKSLNGPSRSQRGIIDPTKEVQYVPYKVLDASRTSLSTANNYYTKSAKVVKDGSGYKVFLTVKETAGMVNFTPLSINNGGFTDNSHSTTSGQDVWTYAFHVANENGLANPIAAQIMMSVSIAQITNQKFNIWLAFGKAQTGGTDYLNSNSGSALPASTLALVNSNNTAAPTLLTNTPANKKKVAASANGNHNSASENNKLASVKQYPLIAEIAGFSAAALAIIGFAFYKKYQS</sequence>
<feature type="transmembrane region" description="Helical" evidence="6">
    <location>
        <begin position="1093"/>
        <end position="1115"/>
    </location>
</feature>
<feature type="compositionally biased region" description="Polar residues" evidence="5">
    <location>
        <begin position="398"/>
        <end position="430"/>
    </location>
</feature>
<feature type="domain" description="NEAT" evidence="7">
    <location>
        <begin position="276"/>
        <end position="402"/>
    </location>
</feature>
<evidence type="ECO:0000256" key="6">
    <source>
        <dbReference type="SAM" id="Phobius"/>
    </source>
</evidence>
<keyword evidence="6" id="KW-1133">Transmembrane helix</keyword>
<comment type="caution">
    <text evidence="8">The sequence shown here is derived from an EMBL/GenBank/DDBJ whole genome shotgun (WGS) entry which is preliminary data.</text>
</comment>
<keyword evidence="9" id="KW-1185">Reference proteome</keyword>
<dbReference type="PROSITE" id="PS50978">
    <property type="entry name" value="NEAT"/>
    <property type="match status" value="5"/>
</dbReference>
<keyword evidence="6" id="KW-0812">Transmembrane</keyword>